<sequence>MSTRRYWVHPIVQNREERGQFRILYNDLRQHEEKFFNYSRMSVNSFDELLRLLGTRLENQNTTFRNSVEPAERLLVTLRYLATGNSFASLHYEFKLGKSTVSTIVRDTCIAIWEVLRHVVMRKPNKEEWNTKAELFWERCNFPNCVGAIDGKHIRIVRPVGSGSKFFNYK</sequence>
<evidence type="ECO:0008006" key="3">
    <source>
        <dbReference type="Google" id="ProtNLM"/>
    </source>
</evidence>
<dbReference type="PANTHER" id="PTHR22930">
    <property type="match status" value="1"/>
</dbReference>
<accession>A0A2G9R5K5</accession>
<evidence type="ECO:0000313" key="2">
    <source>
        <dbReference type="Proteomes" id="UP000228934"/>
    </source>
</evidence>
<dbReference type="EMBL" id="KV966879">
    <property type="protein sequence ID" value="PIO23178.1"/>
    <property type="molecule type" value="Genomic_DNA"/>
</dbReference>
<gene>
    <name evidence="1" type="ORF">AB205_0203050</name>
</gene>
<dbReference type="AlphaFoldDB" id="A0A2G9R5K5"/>
<dbReference type="InterPro" id="IPR045249">
    <property type="entry name" value="HARBI1-like"/>
</dbReference>
<organism evidence="1 2">
    <name type="scientific">Aquarana catesbeiana</name>
    <name type="common">American bullfrog</name>
    <name type="synonym">Rana catesbeiana</name>
    <dbReference type="NCBI Taxonomy" id="8400"/>
    <lineage>
        <taxon>Eukaryota</taxon>
        <taxon>Metazoa</taxon>
        <taxon>Chordata</taxon>
        <taxon>Craniata</taxon>
        <taxon>Vertebrata</taxon>
        <taxon>Euteleostomi</taxon>
        <taxon>Amphibia</taxon>
        <taxon>Batrachia</taxon>
        <taxon>Anura</taxon>
        <taxon>Neobatrachia</taxon>
        <taxon>Ranoidea</taxon>
        <taxon>Ranidae</taxon>
        <taxon>Aquarana</taxon>
    </lineage>
</organism>
<reference evidence="2" key="1">
    <citation type="journal article" date="2017" name="Nat. Commun.">
        <title>The North American bullfrog draft genome provides insight into hormonal regulation of long noncoding RNA.</title>
        <authorList>
            <person name="Hammond S.A."/>
            <person name="Warren R.L."/>
            <person name="Vandervalk B.P."/>
            <person name="Kucuk E."/>
            <person name="Khan H."/>
            <person name="Gibb E.A."/>
            <person name="Pandoh P."/>
            <person name="Kirk H."/>
            <person name="Zhao Y."/>
            <person name="Jones M."/>
            <person name="Mungall A.J."/>
            <person name="Coope R."/>
            <person name="Pleasance S."/>
            <person name="Moore R.A."/>
            <person name="Holt R.A."/>
            <person name="Round J.M."/>
            <person name="Ohora S."/>
            <person name="Walle B.V."/>
            <person name="Veldhoen N."/>
            <person name="Helbing C.C."/>
            <person name="Birol I."/>
        </authorList>
    </citation>
    <scope>NUCLEOTIDE SEQUENCE [LARGE SCALE GENOMIC DNA]</scope>
</reference>
<feature type="non-terminal residue" evidence="1">
    <location>
        <position position="170"/>
    </location>
</feature>
<protein>
    <recommendedName>
        <fullName evidence="3">DDE Tnp4 domain-containing protein</fullName>
    </recommendedName>
</protein>
<keyword evidence="2" id="KW-1185">Reference proteome</keyword>
<dbReference type="PANTHER" id="PTHR22930:SF269">
    <property type="entry name" value="NUCLEASE HARBI1-LIKE PROTEIN"/>
    <property type="match status" value="1"/>
</dbReference>
<dbReference type="OrthoDB" id="9901978at2759"/>
<evidence type="ECO:0000313" key="1">
    <source>
        <dbReference type="EMBL" id="PIO23178.1"/>
    </source>
</evidence>
<dbReference type="Proteomes" id="UP000228934">
    <property type="component" value="Unassembled WGS sequence"/>
</dbReference>
<name>A0A2G9R5K5_AQUCT</name>
<proteinExistence type="predicted"/>